<dbReference type="EMBL" id="CP102774">
    <property type="protein sequence ID" value="UZF85160.1"/>
    <property type="molecule type" value="Genomic_DNA"/>
</dbReference>
<dbReference type="AlphaFoldDB" id="A0A9E7ZZS2"/>
<dbReference type="InterPro" id="IPR006175">
    <property type="entry name" value="YjgF/YER057c/UK114"/>
</dbReference>
<dbReference type="InterPro" id="IPR035959">
    <property type="entry name" value="RutC-like_sf"/>
</dbReference>
<name>A0A9E7ZZS2_9HYPH</name>
<dbReference type="SUPFAM" id="SSF55298">
    <property type="entry name" value="YjgF-like"/>
    <property type="match status" value="1"/>
</dbReference>
<sequence>MSEIVKVKSGSKYETLNSYSRVVVAGDMIFVSNTAGRNYKTRAIAADAKGQAEQAFSNIEGALAAVGASLKDVVAVKVFVPDIADMDEVNEVVGAKFRGIDPANTTTCTPLGQPELKVEFEVTAYKRRKPDQPEQRISVDLS</sequence>
<protein>
    <submittedName>
        <fullName evidence="1">RidA family protein</fullName>
    </submittedName>
</protein>
<dbReference type="PANTHER" id="PTHR43857:SF1">
    <property type="entry name" value="YJGH FAMILY PROTEIN"/>
    <property type="match status" value="1"/>
</dbReference>
<dbReference type="Gene3D" id="3.30.1330.40">
    <property type="entry name" value="RutC-like"/>
    <property type="match status" value="1"/>
</dbReference>
<evidence type="ECO:0000313" key="1">
    <source>
        <dbReference type="EMBL" id="UZF85160.1"/>
    </source>
</evidence>
<organism evidence="1">
    <name type="scientific">Bosea sp. NBC_00436</name>
    <dbReference type="NCBI Taxonomy" id="2969620"/>
    <lineage>
        <taxon>Bacteria</taxon>
        <taxon>Pseudomonadati</taxon>
        <taxon>Pseudomonadota</taxon>
        <taxon>Alphaproteobacteria</taxon>
        <taxon>Hyphomicrobiales</taxon>
        <taxon>Boseaceae</taxon>
        <taxon>Bosea</taxon>
    </lineage>
</organism>
<dbReference type="Pfam" id="PF01042">
    <property type="entry name" value="Ribonuc_L-PSP"/>
    <property type="match status" value="1"/>
</dbReference>
<reference evidence="1" key="1">
    <citation type="submission" date="2022-08" db="EMBL/GenBank/DDBJ databases">
        <title>Complete Genome Sequences of 2 Bosea sp. soil isolates.</title>
        <authorList>
            <person name="Alvarez Arevalo M."/>
            <person name="Sterndorff E.B."/>
            <person name="Faurdal D."/>
            <person name="Joergensen T.S."/>
            <person name="Weber T."/>
        </authorList>
    </citation>
    <scope>NUCLEOTIDE SEQUENCE</scope>
    <source>
        <strain evidence="1">NBC_00436</strain>
    </source>
</reference>
<dbReference type="CDD" id="cd06154">
    <property type="entry name" value="YjgF_YER057c_UK114_like_6"/>
    <property type="match status" value="1"/>
</dbReference>
<accession>A0A9E7ZZS2</accession>
<gene>
    <name evidence="1" type="ORF">NWE54_15110</name>
</gene>
<proteinExistence type="predicted"/>
<dbReference type="PANTHER" id="PTHR43857">
    <property type="entry name" value="BLR7761 PROTEIN"/>
    <property type="match status" value="1"/>
</dbReference>